<gene>
    <name evidence="1" type="ORF">FYJ91_11355</name>
</gene>
<organism evidence="1 2">
    <name type="scientific">Sphingomonas montanisoli</name>
    <dbReference type="NCBI Taxonomy" id="2606412"/>
    <lineage>
        <taxon>Bacteria</taxon>
        <taxon>Pseudomonadati</taxon>
        <taxon>Pseudomonadota</taxon>
        <taxon>Alphaproteobacteria</taxon>
        <taxon>Sphingomonadales</taxon>
        <taxon>Sphingomonadaceae</taxon>
        <taxon>Sphingomonas</taxon>
    </lineage>
</organism>
<accession>A0A5D9C6J5</accession>
<dbReference type="AlphaFoldDB" id="A0A5D9C6J5"/>
<evidence type="ECO:0000313" key="1">
    <source>
        <dbReference type="EMBL" id="TZG25615.1"/>
    </source>
</evidence>
<sequence length="88" mass="10267">MLHTAIQRESSQQEADRLLVEERARRSRSYTVEPLADWHRNWRLGYRFDLRVFGQGHWSLGEGLAQSFRTEDEAHAAGAEWVENGGRQ</sequence>
<keyword evidence="2" id="KW-1185">Reference proteome</keyword>
<dbReference type="EMBL" id="VTOU01000003">
    <property type="protein sequence ID" value="TZG25615.1"/>
    <property type="molecule type" value="Genomic_DNA"/>
</dbReference>
<dbReference type="Proteomes" id="UP000322077">
    <property type="component" value="Unassembled WGS sequence"/>
</dbReference>
<name>A0A5D9C6J5_9SPHN</name>
<evidence type="ECO:0000313" key="2">
    <source>
        <dbReference type="Proteomes" id="UP000322077"/>
    </source>
</evidence>
<protein>
    <submittedName>
        <fullName evidence="1">Uncharacterized protein</fullName>
    </submittedName>
</protein>
<reference evidence="1 2" key="1">
    <citation type="submission" date="2019-08" db="EMBL/GenBank/DDBJ databases">
        <authorList>
            <person name="Wang G."/>
            <person name="Xu Z."/>
        </authorList>
    </citation>
    <scope>NUCLEOTIDE SEQUENCE [LARGE SCALE GENOMIC DNA]</scope>
    <source>
        <strain evidence="1 2">ZX</strain>
    </source>
</reference>
<comment type="caution">
    <text evidence="1">The sequence shown here is derived from an EMBL/GenBank/DDBJ whole genome shotgun (WGS) entry which is preliminary data.</text>
</comment>
<proteinExistence type="predicted"/>
<dbReference type="RefSeq" id="WP_149522423.1">
    <property type="nucleotide sequence ID" value="NZ_VTOU01000003.1"/>
</dbReference>